<sequence>MCPSRGWLLACLVARASAACSEPVDAGQVRIVATSLCPQIFAPAPKTGEEDCLRGQQGPSHFGGRFQQIQVRAVSYVPRPIGVASGAKDVYTAAFKRIHQRDLYLIAKVLKANAVKLEPWDSKEDHQEFLQLCRDLGLFVIPTFDLKYFFQDEWLKRNSLEREKEMLKHFDEMLRSVLNKDPVLAWTVNYALLLNETIAKTPKDSWKEKDPTGRREIYFDMITKLRQGHYRREWQEDDQSFMRPFLLPLDLDSRISQTDVAWYMAFAETYWGTWPKDSKDAKEQKKLSAFGAFDGWIAVTKPPSSQSGVDATKDQATVLQKLAGESSGTPSQTAFPECLQDPSGGGCFYKSKKVKILQYGFAALQQLKISSKGYLKMEVDSNFQQTALADVWKYTNLKPAQKKVECDVVGAVVDEWVDDWDRCAAERGLPSNPFSQNIGGVCDDIAHDKRRHMEWFGLNAQYDAFGTFVGFLKIGRRSLALSGLRQ</sequence>
<keyword evidence="3" id="KW-1185">Reference proteome</keyword>
<organism evidence="2 3">
    <name type="scientific">Symbiodinium natans</name>
    <dbReference type="NCBI Taxonomy" id="878477"/>
    <lineage>
        <taxon>Eukaryota</taxon>
        <taxon>Sar</taxon>
        <taxon>Alveolata</taxon>
        <taxon>Dinophyceae</taxon>
        <taxon>Suessiales</taxon>
        <taxon>Symbiodiniaceae</taxon>
        <taxon>Symbiodinium</taxon>
    </lineage>
</organism>
<comment type="caution">
    <text evidence="2">The sequence shown here is derived from an EMBL/GenBank/DDBJ whole genome shotgun (WGS) entry which is preliminary data.</text>
</comment>
<gene>
    <name evidence="2" type="ORF">SNAT2548_LOCUS5153</name>
</gene>
<proteinExistence type="predicted"/>
<keyword evidence="1" id="KW-0732">Signal</keyword>
<protein>
    <submittedName>
        <fullName evidence="2">Uncharacterized protein</fullName>
    </submittedName>
</protein>
<accession>A0A812J6N8</accession>
<evidence type="ECO:0000313" key="3">
    <source>
        <dbReference type="Proteomes" id="UP000604046"/>
    </source>
</evidence>
<name>A0A812J6N8_9DINO</name>
<dbReference type="OrthoDB" id="10413491at2759"/>
<evidence type="ECO:0000313" key="2">
    <source>
        <dbReference type="EMBL" id="CAE7192578.1"/>
    </source>
</evidence>
<dbReference type="Gene3D" id="3.20.20.80">
    <property type="entry name" value="Glycosidases"/>
    <property type="match status" value="1"/>
</dbReference>
<feature type="signal peptide" evidence="1">
    <location>
        <begin position="1"/>
        <end position="18"/>
    </location>
</feature>
<dbReference type="AlphaFoldDB" id="A0A812J6N8"/>
<dbReference type="Proteomes" id="UP000604046">
    <property type="component" value="Unassembled WGS sequence"/>
</dbReference>
<evidence type="ECO:0000256" key="1">
    <source>
        <dbReference type="SAM" id="SignalP"/>
    </source>
</evidence>
<reference evidence="2" key="1">
    <citation type="submission" date="2021-02" db="EMBL/GenBank/DDBJ databases">
        <authorList>
            <person name="Dougan E. K."/>
            <person name="Rhodes N."/>
            <person name="Thang M."/>
            <person name="Chan C."/>
        </authorList>
    </citation>
    <scope>NUCLEOTIDE SEQUENCE</scope>
</reference>
<dbReference type="EMBL" id="CAJNDS010000326">
    <property type="protein sequence ID" value="CAE7192578.1"/>
    <property type="molecule type" value="Genomic_DNA"/>
</dbReference>
<feature type="chain" id="PRO_5032342596" evidence="1">
    <location>
        <begin position="19"/>
        <end position="486"/>
    </location>
</feature>